<accession>A0A5J4Z7M4</accession>
<gene>
    <name evidence="2" type="ORF">FVE85_6705</name>
</gene>
<dbReference type="InterPro" id="IPR044852">
    <property type="entry name" value="WBP2-like"/>
</dbReference>
<name>A0A5J4Z7M4_PORPP</name>
<evidence type="ECO:0000313" key="3">
    <source>
        <dbReference type="Proteomes" id="UP000324585"/>
    </source>
</evidence>
<comment type="caution">
    <text evidence="2">The sequence shown here is derived from an EMBL/GenBank/DDBJ whole genome shotgun (WGS) entry which is preliminary data.</text>
</comment>
<dbReference type="AlphaFoldDB" id="A0A5J4Z7M4"/>
<dbReference type="PANTHER" id="PTHR31606">
    <property type="entry name" value="WW DOMAIN BINDING PROTEIN 2, ISOFORM E"/>
    <property type="match status" value="1"/>
</dbReference>
<reference evidence="3" key="1">
    <citation type="journal article" date="2019" name="Nat. Commun.">
        <title>Expansion of phycobilisome linker gene families in mesophilic red algae.</title>
        <authorList>
            <person name="Lee J."/>
            <person name="Kim D."/>
            <person name="Bhattacharya D."/>
            <person name="Yoon H.S."/>
        </authorList>
    </citation>
    <scope>NUCLEOTIDE SEQUENCE [LARGE SCALE GENOMIC DNA]</scope>
    <source>
        <strain evidence="3">CCMP 1328</strain>
    </source>
</reference>
<dbReference type="OrthoDB" id="1259151at2759"/>
<dbReference type="GO" id="GO:0031490">
    <property type="term" value="F:chromatin DNA binding"/>
    <property type="evidence" value="ECO:0007669"/>
    <property type="project" value="TreeGrafter"/>
</dbReference>
<dbReference type="Proteomes" id="UP000324585">
    <property type="component" value="Unassembled WGS sequence"/>
</dbReference>
<feature type="region of interest" description="Disordered" evidence="1">
    <location>
        <begin position="177"/>
        <end position="200"/>
    </location>
</feature>
<evidence type="ECO:0000256" key="1">
    <source>
        <dbReference type="SAM" id="MobiDB-lite"/>
    </source>
</evidence>
<keyword evidence="3" id="KW-1185">Reference proteome</keyword>
<organism evidence="2 3">
    <name type="scientific">Porphyridium purpureum</name>
    <name type="common">Red alga</name>
    <name type="synonym">Porphyridium cruentum</name>
    <dbReference type="NCBI Taxonomy" id="35688"/>
    <lineage>
        <taxon>Eukaryota</taxon>
        <taxon>Rhodophyta</taxon>
        <taxon>Bangiophyceae</taxon>
        <taxon>Porphyridiales</taxon>
        <taxon>Porphyridiaceae</taxon>
        <taxon>Porphyridium</taxon>
    </lineage>
</organism>
<evidence type="ECO:0000313" key="2">
    <source>
        <dbReference type="EMBL" id="KAA8499120.1"/>
    </source>
</evidence>
<dbReference type="SUPFAM" id="SSF50729">
    <property type="entry name" value="PH domain-like"/>
    <property type="match status" value="1"/>
</dbReference>
<dbReference type="EMBL" id="VRMN01000001">
    <property type="protein sequence ID" value="KAA8499120.1"/>
    <property type="molecule type" value="Genomic_DNA"/>
</dbReference>
<dbReference type="GO" id="GO:0003713">
    <property type="term" value="F:transcription coactivator activity"/>
    <property type="evidence" value="ECO:0007669"/>
    <property type="project" value="InterPro"/>
</dbReference>
<dbReference type="OMA" id="YHSQPAE"/>
<sequence length="200" mass="22337">MALNVPTVVDSSGRVLPQPFPGEVFMLQRSKVECELKDATGKWKSVKGELYLTSLRLAFVTDPKELPKSRFISIEFPLQGIWDEALNQPIFGCNNVSGTSQYYEDQPFDGTLMFKLYFLHGGVGTFVPRLNFALQQVRASMQQSGQVYTDSPVISAGSLDDLQRSAFVDPSDPSVVYTMSNQPRVPNTGHVSRANLRQRR</sequence>
<dbReference type="PANTHER" id="PTHR31606:SF1">
    <property type="entry name" value="WW DOMAIN BINDING PROTEIN 2, ISOFORM E"/>
    <property type="match status" value="1"/>
</dbReference>
<protein>
    <submittedName>
        <fullName evidence="2">Postacrosomal sheath WW domain-binding protein</fullName>
    </submittedName>
</protein>
<proteinExistence type="predicted"/>
<dbReference type="GO" id="GO:0005634">
    <property type="term" value="C:nucleus"/>
    <property type="evidence" value="ECO:0007669"/>
    <property type="project" value="TreeGrafter"/>
</dbReference>